<dbReference type="AlphaFoldDB" id="A0A8T1WC32"/>
<comment type="caution">
    <text evidence="1">The sequence shown here is derived from an EMBL/GenBank/DDBJ whole genome shotgun (WGS) entry which is preliminary data.</text>
</comment>
<proteinExistence type="predicted"/>
<dbReference type="Pfam" id="PF01026">
    <property type="entry name" value="TatD_DNase"/>
    <property type="match status" value="1"/>
</dbReference>
<organism evidence="1 2">
    <name type="scientific">Phytophthora boehmeriae</name>
    <dbReference type="NCBI Taxonomy" id="109152"/>
    <lineage>
        <taxon>Eukaryota</taxon>
        <taxon>Sar</taxon>
        <taxon>Stramenopiles</taxon>
        <taxon>Oomycota</taxon>
        <taxon>Peronosporomycetes</taxon>
        <taxon>Peronosporales</taxon>
        <taxon>Peronosporaceae</taxon>
        <taxon>Phytophthora</taxon>
    </lineage>
</organism>
<dbReference type="GO" id="GO:0016788">
    <property type="term" value="F:hydrolase activity, acting on ester bonds"/>
    <property type="evidence" value="ECO:0007669"/>
    <property type="project" value="InterPro"/>
</dbReference>
<protein>
    <submittedName>
        <fullName evidence="1">Uncharacterized protein</fullName>
    </submittedName>
</protein>
<accession>A0A8T1WC32</accession>
<evidence type="ECO:0000313" key="1">
    <source>
        <dbReference type="EMBL" id="KAG7389804.1"/>
    </source>
</evidence>
<sequence length="137" mass="14981">MQLVDIGVNLTSGQFRRFGSASSGSRRCGDDGDHRHECPGESSSVAIGCKTQGLGWGGALCDRRSRRDAAAIINGNDGALVVAVGECGLDFNRDCSPKDAQIRAFRAQVALAYELQMRYSCMKERLTRRWWGAEPIR</sequence>
<gene>
    <name evidence="1" type="ORF">PHYBOEH_007224</name>
</gene>
<keyword evidence="2" id="KW-1185">Reference proteome</keyword>
<reference evidence="1" key="1">
    <citation type="submission" date="2021-02" db="EMBL/GenBank/DDBJ databases">
        <authorList>
            <person name="Palmer J.M."/>
        </authorList>
    </citation>
    <scope>NUCLEOTIDE SEQUENCE</scope>
    <source>
        <strain evidence="1">SCRP23</strain>
    </source>
</reference>
<name>A0A8T1WC32_9STRA</name>
<dbReference type="InterPro" id="IPR001130">
    <property type="entry name" value="TatD-like"/>
</dbReference>
<dbReference type="Proteomes" id="UP000693981">
    <property type="component" value="Unassembled WGS sequence"/>
</dbReference>
<dbReference type="OrthoDB" id="413993at2759"/>
<evidence type="ECO:0000313" key="2">
    <source>
        <dbReference type="Proteomes" id="UP000693981"/>
    </source>
</evidence>
<dbReference type="EMBL" id="JAGDFL010000399">
    <property type="protein sequence ID" value="KAG7389804.1"/>
    <property type="molecule type" value="Genomic_DNA"/>
</dbReference>